<evidence type="ECO:0000256" key="7">
    <source>
        <dbReference type="PROSITE-ProRule" id="PRU00339"/>
    </source>
</evidence>
<dbReference type="Gene3D" id="3.30.2010.10">
    <property type="entry name" value="Metalloproteases ('zincins'), catalytic domain"/>
    <property type="match status" value="1"/>
</dbReference>
<dbReference type="Proteomes" id="UP001597151">
    <property type="component" value="Unassembled WGS sequence"/>
</dbReference>
<reference evidence="10" key="1">
    <citation type="journal article" date="2019" name="Int. J. Syst. Evol. Microbiol.">
        <title>The Global Catalogue of Microorganisms (GCM) 10K type strain sequencing project: providing services to taxonomists for standard genome sequencing and annotation.</title>
        <authorList>
            <consortium name="The Broad Institute Genomics Platform"/>
            <consortium name="The Broad Institute Genome Sequencing Center for Infectious Disease"/>
            <person name="Wu L."/>
            <person name="Ma J."/>
        </authorList>
    </citation>
    <scope>NUCLEOTIDE SEQUENCE [LARGE SCALE GENOMIC DNA]</scope>
    <source>
        <strain evidence="10">CCUG 55328</strain>
    </source>
</reference>
<feature type="domain" description="Peptidase M48" evidence="8">
    <location>
        <begin position="33"/>
        <end position="225"/>
    </location>
</feature>
<dbReference type="Gene3D" id="1.25.40.10">
    <property type="entry name" value="Tetratricopeptide repeat domain"/>
    <property type="match status" value="1"/>
</dbReference>
<evidence type="ECO:0000256" key="1">
    <source>
        <dbReference type="ARBA" id="ARBA00001947"/>
    </source>
</evidence>
<name>A0ABW3T993_9RHOB</name>
<sequence>MQRRERQLGHLIATAVIWLAMTLQAGAATLIRDADLEHALSELARPVLQAAGLSPNTVRVLIIQDDTMNAFIVDNSHIFIHSGLLLRMKTAAMLQSVIAHEAAHIANGHMARRAQNLQRANTISGLGVALAAAAAVASGRGDAAAGLGLGVRGSAQRIFMSHTRAEESAADSDGLRYMERAGLDTQGFSDVLNIFRGQEMLSQGRQDPYARTHPLSRDRLRAVEAYIQARRGEVKPDPDAAYWFARIDGKLSAFLRAPRWTLDRLDRSGTADIALMREAVAWHRTPDPARAIAAADRLVAMRPNDPFAHDLRGQILLESRQFPAAVAAYRKAADLAPRDALIQAGYGRALLAAGQPKAALGPLTAARDRDFRNAAMLRDLAVAYAKTGQEGMAALVTAERFALQGRLPDALIHANRAVGLLPRGSAPFNRAQDVVFAAEAAAKQRR</sequence>
<dbReference type="Pfam" id="PF01435">
    <property type="entry name" value="Peptidase_M48"/>
    <property type="match status" value="1"/>
</dbReference>
<dbReference type="RefSeq" id="WP_380789014.1">
    <property type="nucleotide sequence ID" value="NZ_JBHTKR010000001.1"/>
</dbReference>
<proteinExistence type="predicted"/>
<keyword evidence="6 9" id="KW-0482">Metalloprotease</keyword>
<evidence type="ECO:0000256" key="3">
    <source>
        <dbReference type="ARBA" id="ARBA00022723"/>
    </source>
</evidence>
<keyword evidence="10" id="KW-1185">Reference proteome</keyword>
<evidence type="ECO:0000256" key="6">
    <source>
        <dbReference type="ARBA" id="ARBA00023049"/>
    </source>
</evidence>
<dbReference type="SUPFAM" id="SSF48452">
    <property type="entry name" value="TPR-like"/>
    <property type="match status" value="1"/>
</dbReference>
<evidence type="ECO:0000313" key="9">
    <source>
        <dbReference type="EMBL" id="MFD1193714.1"/>
    </source>
</evidence>
<feature type="repeat" description="TPR" evidence="7">
    <location>
        <begin position="306"/>
        <end position="339"/>
    </location>
</feature>
<dbReference type="InterPro" id="IPR051156">
    <property type="entry name" value="Mito/Outer_Membr_Metalloprot"/>
</dbReference>
<accession>A0ABW3T993</accession>
<dbReference type="PANTHER" id="PTHR22726:SF1">
    <property type="entry name" value="METALLOENDOPEPTIDASE OMA1, MITOCHONDRIAL"/>
    <property type="match status" value="1"/>
</dbReference>
<gene>
    <name evidence="9" type="ORF">ACFQ3C_03400</name>
</gene>
<evidence type="ECO:0000259" key="8">
    <source>
        <dbReference type="Pfam" id="PF01435"/>
    </source>
</evidence>
<comment type="cofactor">
    <cofactor evidence="1">
        <name>Zn(2+)</name>
        <dbReference type="ChEBI" id="CHEBI:29105"/>
    </cofactor>
</comment>
<dbReference type="CDD" id="cd07324">
    <property type="entry name" value="M48C_Oma1-like"/>
    <property type="match status" value="1"/>
</dbReference>
<protein>
    <submittedName>
        <fullName evidence="9">M48 family metalloprotease</fullName>
        <ecNumber evidence="9">3.4.24.-</ecNumber>
    </submittedName>
</protein>
<keyword evidence="4 9" id="KW-0378">Hydrolase</keyword>
<keyword evidence="7" id="KW-0802">TPR repeat</keyword>
<dbReference type="GO" id="GO:0008237">
    <property type="term" value="F:metallopeptidase activity"/>
    <property type="evidence" value="ECO:0007669"/>
    <property type="project" value="UniProtKB-KW"/>
</dbReference>
<dbReference type="InterPro" id="IPR001915">
    <property type="entry name" value="Peptidase_M48"/>
</dbReference>
<evidence type="ECO:0000256" key="4">
    <source>
        <dbReference type="ARBA" id="ARBA00022801"/>
    </source>
</evidence>
<dbReference type="EC" id="3.4.24.-" evidence="9"/>
<dbReference type="EMBL" id="JBHTKR010000001">
    <property type="protein sequence ID" value="MFD1193714.1"/>
    <property type="molecule type" value="Genomic_DNA"/>
</dbReference>
<dbReference type="Pfam" id="PF13432">
    <property type="entry name" value="TPR_16"/>
    <property type="match status" value="2"/>
</dbReference>
<dbReference type="PANTHER" id="PTHR22726">
    <property type="entry name" value="METALLOENDOPEPTIDASE OMA1"/>
    <property type="match status" value="1"/>
</dbReference>
<keyword evidence="2" id="KW-0645">Protease</keyword>
<organism evidence="9 10">
    <name type="scientific">Seohaeicola saemankumensis</name>
    <dbReference type="NCBI Taxonomy" id="481181"/>
    <lineage>
        <taxon>Bacteria</taxon>
        <taxon>Pseudomonadati</taxon>
        <taxon>Pseudomonadota</taxon>
        <taxon>Alphaproteobacteria</taxon>
        <taxon>Rhodobacterales</taxon>
        <taxon>Roseobacteraceae</taxon>
        <taxon>Seohaeicola</taxon>
    </lineage>
</organism>
<keyword evidence="3" id="KW-0479">Metal-binding</keyword>
<keyword evidence="5" id="KW-0862">Zinc</keyword>
<dbReference type="InterPro" id="IPR011990">
    <property type="entry name" value="TPR-like_helical_dom_sf"/>
</dbReference>
<evidence type="ECO:0000313" key="10">
    <source>
        <dbReference type="Proteomes" id="UP001597151"/>
    </source>
</evidence>
<evidence type="ECO:0000256" key="2">
    <source>
        <dbReference type="ARBA" id="ARBA00022670"/>
    </source>
</evidence>
<evidence type="ECO:0000256" key="5">
    <source>
        <dbReference type="ARBA" id="ARBA00022833"/>
    </source>
</evidence>
<comment type="caution">
    <text evidence="9">The sequence shown here is derived from an EMBL/GenBank/DDBJ whole genome shotgun (WGS) entry which is preliminary data.</text>
</comment>
<dbReference type="InterPro" id="IPR019734">
    <property type="entry name" value="TPR_rpt"/>
</dbReference>
<dbReference type="PROSITE" id="PS50005">
    <property type="entry name" value="TPR"/>
    <property type="match status" value="1"/>
</dbReference>